<feature type="compositionally biased region" description="Polar residues" evidence="1">
    <location>
        <begin position="16"/>
        <end position="26"/>
    </location>
</feature>
<comment type="caution">
    <text evidence="2">The sequence shown here is derived from an EMBL/GenBank/DDBJ whole genome shotgun (WGS) entry which is preliminary data.</text>
</comment>
<sequence>MVNTVANNKLRKRVSFGSSLPQSSPLHQEEQPESDHHQQQQVIAHSCHCFCDGLEKEERKAICWYSVQDLQPCRDEAKDAIQQLQMRLEQGTLDSLPDHVVLRGIEKYADAAGKYRKQRIYIESVLHQQRALKEQQRVLKASFCNSDVDAVENLANLSRYLSQASTELARFYAGRCAAELSLLRHEEEDEEDDEEWDEEEVKYNLDSSSTCSSEIDVHESKANTDELCPVSSSTTIDISSKRKRSRCHAFGDTSMPPRKIQCCE</sequence>
<dbReference type="AlphaFoldDB" id="A0AAD2G2Z8"/>
<gene>
    <name evidence="2" type="ORF">CYCCA115_LOCUS18854</name>
</gene>
<evidence type="ECO:0000313" key="2">
    <source>
        <dbReference type="EMBL" id="CAJ1960708.1"/>
    </source>
</evidence>
<dbReference type="EMBL" id="CAKOGP040002069">
    <property type="protein sequence ID" value="CAJ1960708.1"/>
    <property type="molecule type" value="Genomic_DNA"/>
</dbReference>
<dbReference type="Proteomes" id="UP001295423">
    <property type="component" value="Unassembled WGS sequence"/>
</dbReference>
<feature type="compositionally biased region" description="Basic and acidic residues" evidence="1">
    <location>
        <begin position="27"/>
        <end position="38"/>
    </location>
</feature>
<feature type="region of interest" description="Disordered" evidence="1">
    <location>
        <begin position="14"/>
        <end position="38"/>
    </location>
</feature>
<evidence type="ECO:0000313" key="3">
    <source>
        <dbReference type="Proteomes" id="UP001295423"/>
    </source>
</evidence>
<keyword evidence="3" id="KW-1185">Reference proteome</keyword>
<accession>A0AAD2G2Z8</accession>
<name>A0AAD2G2Z8_9STRA</name>
<proteinExistence type="predicted"/>
<reference evidence="2" key="1">
    <citation type="submission" date="2023-08" db="EMBL/GenBank/DDBJ databases">
        <authorList>
            <person name="Audoor S."/>
            <person name="Bilcke G."/>
        </authorList>
    </citation>
    <scope>NUCLEOTIDE SEQUENCE</scope>
</reference>
<organism evidence="2 3">
    <name type="scientific">Cylindrotheca closterium</name>
    <dbReference type="NCBI Taxonomy" id="2856"/>
    <lineage>
        <taxon>Eukaryota</taxon>
        <taxon>Sar</taxon>
        <taxon>Stramenopiles</taxon>
        <taxon>Ochrophyta</taxon>
        <taxon>Bacillariophyta</taxon>
        <taxon>Bacillariophyceae</taxon>
        <taxon>Bacillariophycidae</taxon>
        <taxon>Bacillariales</taxon>
        <taxon>Bacillariaceae</taxon>
        <taxon>Cylindrotheca</taxon>
    </lineage>
</organism>
<evidence type="ECO:0000256" key="1">
    <source>
        <dbReference type="SAM" id="MobiDB-lite"/>
    </source>
</evidence>
<protein>
    <submittedName>
        <fullName evidence="2">Uncharacterized protein</fullName>
    </submittedName>
</protein>